<dbReference type="GeneTree" id="ENSGT00940000160104"/>
<dbReference type="Proteomes" id="UP000694557">
    <property type="component" value="Unassembled WGS sequence"/>
</dbReference>
<evidence type="ECO:0000313" key="4">
    <source>
        <dbReference type="Proteomes" id="UP000694557"/>
    </source>
</evidence>
<accession>A0A8C7JXL9</accession>
<dbReference type="AlphaFoldDB" id="A0A8C7JXL9"/>
<dbReference type="PROSITE" id="PS50024">
    <property type="entry name" value="SEA"/>
    <property type="match status" value="1"/>
</dbReference>
<protein>
    <submittedName>
        <fullName evidence="3">Transmembrane protease serine 6</fullName>
    </submittedName>
</protein>
<keyword evidence="4" id="KW-1185">Reference proteome</keyword>
<feature type="domain" description="SEA" evidence="2">
    <location>
        <begin position="84"/>
        <end position="210"/>
    </location>
</feature>
<name>A0A8C7JXL9_ONCKI</name>
<evidence type="ECO:0000259" key="2">
    <source>
        <dbReference type="PROSITE" id="PS50024"/>
    </source>
</evidence>
<keyword evidence="1" id="KW-0472">Membrane</keyword>
<feature type="transmembrane region" description="Helical" evidence="1">
    <location>
        <begin position="49"/>
        <end position="73"/>
    </location>
</feature>
<dbReference type="InterPro" id="IPR035914">
    <property type="entry name" value="Sperma_CUB_dom_sf"/>
</dbReference>
<dbReference type="InterPro" id="IPR036364">
    <property type="entry name" value="SEA_dom_sf"/>
</dbReference>
<keyword evidence="1" id="KW-1133">Transmembrane helix</keyword>
<dbReference type="Ensembl" id="ENSOKIT00005099283.1">
    <property type="protein sequence ID" value="ENSOKIP00005092937.1"/>
    <property type="gene ID" value="ENSOKIG00005040507.1"/>
</dbReference>
<organism evidence="3 4">
    <name type="scientific">Oncorhynchus kisutch</name>
    <name type="common">Coho salmon</name>
    <name type="synonym">Salmo kisutch</name>
    <dbReference type="NCBI Taxonomy" id="8019"/>
    <lineage>
        <taxon>Eukaryota</taxon>
        <taxon>Metazoa</taxon>
        <taxon>Chordata</taxon>
        <taxon>Craniata</taxon>
        <taxon>Vertebrata</taxon>
        <taxon>Euteleostomi</taxon>
        <taxon>Actinopterygii</taxon>
        <taxon>Neopterygii</taxon>
        <taxon>Teleostei</taxon>
        <taxon>Protacanthopterygii</taxon>
        <taxon>Salmoniformes</taxon>
        <taxon>Salmonidae</taxon>
        <taxon>Salmoninae</taxon>
        <taxon>Oncorhynchus</taxon>
    </lineage>
</organism>
<reference evidence="3" key="2">
    <citation type="submission" date="2025-09" db="UniProtKB">
        <authorList>
            <consortium name="Ensembl"/>
        </authorList>
    </citation>
    <scope>IDENTIFICATION</scope>
</reference>
<dbReference type="InterPro" id="IPR000082">
    <property type="entry name" value="SEA_dom"/>
</dbReference>
<keyword evidence="1" id="KW-0812">Transmembrane</keyword>
<evidence type="ECO:0000313" key="3">
    <source>
        <dbReference type="Ensembl" id="ENSOKIP00005092937.1"/>
    </source>
</evidence>
<reference evidence="3" key="1">
    <citation type="submission" date="2025-08" db="UniProtKB">
        <authorList>
            <consortium name="Ensembl"/>
        </authorList>
    </citation>
    <scope>IDENTIFICATION</scope>
</reference>
<dbReference type="Pfam" id="PF01390">
    <property type="entry name" value="SEA"/>
    <property type="match status" value="1"/>
</dbReference>
<evidence type="ECO:0000256" key="1">
    <source>
        <dbReference type="SAM" id="Phobius"/>
    </source>
</evidence>
<dbReference type="Gene3D" id="3.30.70.960">
    <property type="entry name" value="SEA domain"/>
    <property type="match status" value="1"/>
</dbReference>
<dbReference type="SUPFAM" id="SSF49854">
    <property type="entry name" value="Spermadhesin, CUB domain"/>
    <property type="match status" value="1"/>
</dbReference>
<dbReference type="SUPFAM" id="SSF82671">
    <property type="entry name" value="SEA domain"/>
    <property type="match status" value="1"/>
</dbReference>
<sequence>MALGHGSKKSRSCDLEVAPAPVDLPLEWVGPGNEASMTSSKMLRRPCRCLLAFLVIVTIIILSGGATLAWYFLEYRVWVLEPRVQQQYTARLSILNRNYSSGLSSHTSPAFTAQAKEVQDMVRRIVKGSDLSRYFNSTKVFAFGEGSVVAHFWLVLSVPDSHVGKVTMERVSSCLHSLLGAYRGSDREETANYGEYLLHLPSFSITETDPKVVELLKASFDCYRYQVVSSSTAVAMRGPNTQRSSCLWHLRAPQGSSTQSFRLELRMEWLLPECRDRLAVYDGLTPTDTHLITSLYGCSRQERVVHVLSSGEWMTVVWKQGLYNYKDPFSLSAQAWTTESEVYNVVIKMFQLRVICCSLTQGLYKHFLPFTFIIINPHPSPYLSLSLSLPHPYLSLSLPHPSPSLSPSLSLPISPPSLSLSLPHPSPSLSLSLPHPSPSLSLSLPHPSPSLSLSLPHPSPSLSPTPLSPPISLSLPLSPPIPLSPLSLSLPLPHPSLSPSPSLSPIPLTPSLSLPLPPQLSLSFSLSPFFLPLSLLTLPPPPPSVCSSNIELQPVSGVQGSLRTPSIPATTHQTPTVPGHSLCPLQTMDYHWSLKVMS</sequence>
<gene>
    <name evidence="3" type="primary">LOC109879003</name>
</gene>
<proteinExistence type="predicted"/>
<dbReference type="Gene3D" id="2.60.120.290">
    <property type="entry name" value="Spermadhesin, CUB domain"/>
    <property type="match status" value="1"/>
</dbReference>